<keyword evidence="10 11" id="KW-0472">Membrane</keyword>
<dbReference type="GO" id="GO:0005506">
    <property type="term" value="F:iron ion binding"/>
    <property type="evidence" value="ECO:0007669"/>
    <property type="project" value="InterPro"/>
</dbReference>
<organism evidence="12">
    <name type="scientific">Capra hircus</name>
    <name type="common">Goat</name>
    <dbReference type="NCBI Taxonomy" id="9925"/>
    <lineage>
        <taxon>Eukaryota</taxon>
        <taxon>Metazoa</taxon>
        <taxon>Chordata</taxon>
        <taxon>Craniata</taxon>
        <taxon>Vertebrata</taxon>
        <taxon>Euteleostomi</taxon>
        <taxon>Mammalia</taxon>
        <taxon>Eutheria</taxon>
        <taxon>Laurasiatheria</taxon>
        <taxon>Artiodactyla</taxon>
        <taxon>Ruminantia</taxon>
        <taxon>Pecora</taxon>
        <taxon>Bovidae</taxon>
        <taxon>Caprinae</taxon>
        <taxon>Capra</taxon>
    </lineage>
</organism>
<sequence>MSVSVLSPTRALGGVSGLLQVVSLLGLVLLLLKVAQLYLHRQWLLKALHQFPSPPSHWFYGHKKESELPLLLKRVEKYPKACARWLWGTSALVSVYDPDYMKMVLGRSGTGLLLLEGQKWFQHRRMLTPHRRMLTPAFHYDILKAYVGLMANSVRVMLDKWEELVSQDSHLEIFGHVSLMTLDTIMKCAFSHQGSVQTDRNSQSYIQAIRNLSHLIFSRLRNAFHQNDLIYRLTPEGCRNHRACQIAHQHTDAVIKERKSHLQKEGELEKERRRRTLDFLDILLFARMENGSSLSDKDLRAEVDTFMFEGHDTTASGISWILYALASHPEHQQRCREEILSLLGDDTSITWDHLDQMPYTTMCIKEASFSPLCPTGILVSLSFYGLHHNPTVWPNPEASWFYSTQPCLPALLRRVQVRPLY</sequence>
<comment type="subcellular location">
    <subcellularLocation>
        <location evidence="2">Endoplasmic reticulum membrane</location>
    </subcellularLocation>
</comment>
<dbReference type="GO" id="GO:0006629">
    <property type="term" value="P:lipid metabolic process"/>
    <property type="evidence" value="ECO:0007669"/>
    <property type="project" value="UniProtKB-ARBA"/>
</dbReference>
<dbReference type="AlphaFoldDB" id="A0A8C2NJB9"/>
<dbReference type="PANTHER" id="PTHR24291">
    <property type="entry name" value="CYTOCHROME P450 FAMILY 4"/>
    <property type="match status" value="1"/>
</dbReference>
<accession>A0A8C2NJB9</accession>
<evidence type="ECO:0000256" key="9">
    <source>
        <dbReference type="ARBA" id="ARBA00023033"/>
    </source>
</evidence>
<keyword evidence="5" id="KW-0479">Metal-binding</keyword>
<keyword evidence="4" id="KW-0349">Heme</keyword>
<evidence type="ECO:0000256" key="4">
    <source>
        <dbReference type="ARBA" id="ARBA00022617"/>
    </source>
</evidence>
<evidence type="ECO:0000256" key="2">
    <source>
        <dbReference type="ARBA" id="ARBA00004586"/>
    </source>
</evidence>
<feature type="transmembrane region" description="Helical" evidence="11">
    <location>
        <begin position="12"/>
        <end position="32"/>
    </location>
</feature>
<keyword evidence="11" id="KW-1133">Transmembrane helix</keyword>
<dbReference type="GO" id="GO:0020037">
    <property type="term" value="F:heme binding"/>
    <property type="evidence" value="ECO:0007669"/>
    <property type="project" value="InterPro"/>
</dbReference>
<protein>
    <recommendedName>
        <fullName evidence="13">Cytochrome P450 family 4 subfamily A member 11</fullName>
    </recommendedName>
</protein>
<dbReference type="Gene3D" id="1.10.630.10">
    <property type="entry name" value="Cytochrome P450"/>
    <property type="match status" value="1"/>
</dbReference>
<evidence type="ECO:0000256" key="5">
    <source>
        <dbReference type="ARBA" id="ARBA00022723"/>
    </source>
</evidence>
<dbReference type="Ensembl" id="ENSCHIT00010008272.1">
    <property type="protein sequence ID" value="ENSCHIP00010005956.1"/>
    <property type="gene ID" value="ENSCHIG00010004229.1"/>
</dbReference>
<evidence type="ECO:0000256" key="3">
    <source>
        <dbReference type="ARBA" id="ARBA00010617"/>
    </source>
</evidence>
<dbReference type="PANTHER" id="PTHR24291:SF39">
    <property type="entry name" value="CYTOCHROME P450 4A11-RELATED"/>
    <property type="match status" value="1"/>
</dbReference>
<dbReference type="GO" id="GO:0016712">
    <property type="term" value="F:oxidoreductase activity, acting on paired donors, with incorporation or reduction of molecular oxygen, reduced flavin or flavoprotein as one donor, and incorporation of one atom of oxygen"/>
    <property type="evidence" value="ECO:0007669"/>
    <property type="project" value="UniProtKB-ARBA"/>
</dbReference>
<name>A0A8C2NJB9_CAPHI</name>
<dbReference type="SUPFAM" id="SSF48264">
    <property type="entry name" value="Cytochrome P450"/>
    <property type="match status" value="1"/>
</dbReference>
<dbReference type="Pfam" id="PF00067">
    <property type="entry name" value="p450"/>
    <property type="match status" value="1"/>
</dbReference>
<evidence type="ECO:0000313" key="12">
    <source>
        <dbReference type="Ensembl" id="ENSCHIP00010005956.1"/>
    </source>
</evidence>
<comment type="cofactor">
    <cofactor evidence="1">
        <name>heme</name>
        <dbReference type="ChEBI" id="CHEBI:30413"/>
    </cofactor>
</comment>
<evidence type="ECO:0000256" key="7">
    <source>
        <dbReference type="ARBA" id="ARBA00023002"/>
    </source>
</evidence>
<proteinExistence type="inferred from homology"/>
<keyword evidence="6" id="KW-0256">Endoplasmic reticulum</keyword>
<reference evidence="12" key="1">
    <citation type="submission" date="2019-03" db="EMBL/GenBank/DDBJ databases">
        <title>Genome sequencing and reference-guided assembly of Black Bengal Goat (Capra hircus).</title>
        <authorList>
            <person name="Siddiki A.Z."/>
            <person name="Baten A."/>
            <person name="Billah M."/>
            <person name="Alam M.A.U."/>
            <person name="Shawrob K.S.M."/>
            <person name="Saha S."/>
            <person name="Chowdhury M."/>
            <person name="Rahman A.H."/>
            <person name="Stear M."/>
            <person name="Miah G."/>
            <person name="Das G.B."/>
            <person name="Hossain M.M."/>
            <person name="Kumkum M."/>
            <person name="Islam M.S."/>
            <person name="Mollah A.M."/>
            <person name="Ahsan A."/>
            <person name="Tusar F."/>
            <person name="Khan M.K.I."/>
        </authorList>
    </citation>
    <scope>NUCLEOTIDE SEQUENCE [LARGE SCALE GENOMIC DNA]</scope>
</reference>
<evidence type="ECO:0008006" key="13">
    <source>
        <dbReference type="Google" id="ProtNLM"/>
    </source>
</evidence>
<evidence type="ECO:0000256" key="1">
    <source>
        <dbReference type="ARBA" id="ARBA00001971"/>
    </source>
</evidence>
<dbReference type="InterPro" id="IPR036396">
    <property type="entry name" value="Cyt_P450_sf"/>
</dbReference>
<evidence type="ECO:0000256" key="6">
    <source>
        <dbReference type="ARBA" id="ARBA00022824"/>
    </source>
</evidence>
<evidence type="ECO:0000256" key="11">
    <source>
        <dbReference type="SAM" id="Phobius"/>
    </source>
</evidence>
<keyword evidence="7" id="KW-0560">Oxidoreductase</keyword>
<dbReference type="GO" id="GO:0005789">
    <property type="term" value="C:endoplasmic reticulum membrane"/>
    <property type="evidence" value="ECO:0007669"/>
    <property type="project" value="UniProtKB-SubCell"/>
</dbReference>
<dbReference type="InterPro" id="IPR050196">
    <property type="entry name" value="Cytochrome_P450_Monoox"/>
</dbReference>
<comment type="similarity">
    <text evidence="3">Belongs to the cytochrome P450 family.</text>
</comment>
<evidence type="ECO:0000256" key="10">
    <source>
        <dbReference type="ARBA" id="ARBA00023136"/>
    </source>
</evidence>
<keyword evidence="8" id="KW-0408">Iron</keyword>
<keyword evidence="9" id="KW-0503">Monooxygenase</keyword>
<keyword evidence="11" id="KW-0812">Transmembrane</keyword>
<reference evidence="12" key="2">
    <citation type="submission" date="2025-08" db="UniProtKB">
        <authorList>
            <consortium name="Ensembl"/>
        </authorList>
    </citation>
    <scope>IDENTIFICATION</scope>
</reference>
<dbReference type="PRINTS" id="PR00464">
    <property type="entry name" value="EP450II"/>
</dbReference>
<dbReference type="InterPro" id="IPR001128">
    <property type="entry name" value="Cyt_P450"/>
</dbReference>
<evidence type="ECO:0000256" key="8">
    <source>
        <dbReference type="ARBA" id="ARBA00023004"/>
    </source>
</evidence>
<dbReference type="InterPro" id="IPR002402">
    <property type="entry name" value="Cyt_P450_E_grp-II"/>
</dbReference>